<dbReference type="PANTHER" id="PTHR38454:SF1">
    <property type="entry name" value="INTEGRAL MEMBRANE PROTEIN"/>
    <property type="match status" value="1"/>
</dbReference>
<feature type="transmembrane region" description="Helical" evidence="1">
    <location>
        <begin position="320"/>
        <end position="343"/>
    </location>
</feature>
<feature type="transmembrane region" description="Helical" evidence="1">
    <location>
        <begin position="227"/>
        <end position="247"/>
    </location>
</feature>
<feature type="transmembrane region" description="Helical" evidence="1">
    <location>
        <begin position="407"/>
        <end position="425"/>
    </location>
</feature>
<dbReference type="Pfam" id="PF09586">
    <property type="entry name" value="YfhO"/>
    <property type="match status" value="1"/>
</dbReference>
<comment type="caution">
    <text evidence="2">The sequence shown here is derived from an EMBL/GenBank/DDBJ whole genome shotgun (WGS) entry which is preliminary data.</text>
</comment>
<dbReference type="PANTHER" id="PTHR38454">
    <property type="entry name" value="INTEGRAL MEMBRANE PROTEIN-RELATED"/>
    <property type="match status" value="1"/>
</dbReference>
<dbReference type="RefSeq" id="WP_057891528.1">
    <property type="nucleotide sequence ID" value="NZ_AZFV01000007.1"/>
</dbReference>
<keyword evidence="3" id="KW-1185">Reference proteome</keyword>
<keyword evidence="1" id="KW-0472">Membrane</keyword>
<keyword evidence="1" id="KW-1133">Transmembrane helix</keyword>
<feature type="transmembrane region" description="Helical" evidence="1">
    <location>
        <begin position="291"/>
        <end position="308"/>
    </location>
</feature>
<evidence type="ECO:0000313" key="3">
    <source>
        <dbReference type="Proteomes" id="UP000051302"/>
    </source>
</evidence>
<feature type="transmembrane region" description="Helical" evidence="1">
    <location>
        <begin position="430"/>
        <end position="449"/>
    </location>
</feature>
<feature type="transmembrane region" description="Helical" evidence="1">
    <location>
        <begin position="104"/>
        <end position="124"/>
    </location>
</feature>
<dbReference type="AlphaFoldDB" id="A0A0R1WIG1"/>
<organism evidence="2 3">
    <name type="scientific">Companilactobacillus nantensis DSM 16982</name>
    <dbReference type="NCBI Taxonomy" id="1423774"/>
    <lineage>
        <taxon>Bacteria</taxon>
        <taxon>Bacillati</taxon>
        <taxon>Bacillota</taxon>
        <taxon>Bacilli</taxon>
        <taxon>Lactobacillales</taxon>
        <taxon>Lactobacillaceae</taxon>
        <taxon>Companilactobacillus</taxon>
    </lineage>
</organism>
<gene>
    <name evidence="2" type="ORF">FD31_GL002437</name>
</gene>
<name>A0A0R1WIG1_9LACO</name>
<dbReference type="InterPro" id="IPR018580">
    <property type="entry name" value="Uncharacterised_YfhO"/>
</dbReference>
<dbReference type="STRING" id="1423774.FD31_GL002437"/>
<dbReference type="PATRIC" id="fig|1423774.3.peg.2531"/>
<protein>
    <recommendedName>
        <fullName evidence="4">Integral membrane protein</fullName>
    </recommendedName>
</protein>
<dbReference type="Proteomes" id="UP000051302">
    <property type="component" value="Unassembled WGS sequence"/>
</dbReference>
<evidence type="ECO:0008006" key="4">
    <source>
        <dbReference type="Google" id="ProtNLM"/>
    </source>
</evidence>
<dbReference type="EMBL" id="AZFV01000007">
    <property type="protein sequence ID" value="KRM17678.1"/>
    <property type="molecule type" value="Genomic_DNA"/>
</dbReference>
<reference evidence="2 3" key="1">
    <citation type="journal article" date="2015" name="Genome Announc.">
        <title>Expanding the biotechnology potential of lactobacilli through comparative genomics of 213 strains and associated genera.</title>
        <authorList>
            <person name="Sun Z."/>
            <person name="Harris H.M."/>
            <person name="McCann A."/>
            <person name="Guo C."/>
            <person name="Argimon S."/>
            <person name="Zhang W."/>
            <person name="Yang X."/>
            <person name="Jeffery I.B."/>
            <person name="Cooney J.C."/>
            <person name="Kagawa T.F."/>
            <person name="Liu W."/>
            <person name="Song Y."/>
            <person name="Salvetti E."/>
            <person name="Wrobel A."/>
            <person name="Rasinkangas P."/>
            <person name="Parkhill J."/>
            <person name="Rea M.C."/>
            <person name="O'Sullivan O."/>
            <person name="Ritari J."/>
            <person name="Douillard F.P."/>
            <person name="Paul Ross R."/>
            <person name="Yang R."/>
            <person name="Briner A.E."/>
            <person name="Felis G.E."/>
            <person name="de Vos W.M."/>
            <person name="Barrangou R."/>
            <person name="Klaenhammer T.R."/>
            <person name="Caufield P.W."/>
            <person name="Cui Y."/>
            <person name="Zhang H."/>
            <person name="O'Toole P.W."/>
        </authorList>
    </citation>
    <scope>NUCLEOTIDE SEQUENCE [LARGE SCALE GENOMIC DNA]</scope>
    <source>
        <strain evidence="2 3">DSM 16982</strain>
    </source>
</reference>
<feature type="transmembrane region" description="Helical" evidence="1">
    <location>
        <begin position="136"/>
        <end position="153"/>
    </location>
</feature>
<feature type="transmembrane region" description="Helical" evidence="1">
    <location>
        <begin position="349"/>
        <end position="366"/>
    </location>
</feature>
<proteinExistence type="predicted"/>
<accession>A0A0R1WIG1</accession>
<feature type="transmembrane region" description="Helical" evidence="1">
    <location>
        <begin position="12"/>
        <end position="30"/>
    </location>
</feature>
<keyword evidence="1" id="KW-0812">Transmembrane</keyword>
<feature type="transmembrane region" description="Helical" evidence="1">
    <location>
        <begin position="378"/>
        <end position="395"/>
    </location>
</feature>
<feature type="transmembrane region" description="Helical" evidence="1">
    <location>
        <begin position="782"/>
        <end position="802"/>
    </location>
</feature>
<evidence type="ECO:0000313" key="2">
    <source>
        <dbReference type="EMBL" id="KRM17678.1"/>
    </source>
</evidence>
<feature type="transmembrane region" description="Helical" evidence="1">
    <location>
        <begin position="196"/>
        <end position="215"/>
    </location>
</feature>
<evidence type="ECO:0000256" key="1">
    <source>
        <dbReference type="SAM" id="Phobius"/>
    </source>
</evidence>
<sequence length="808" mass="91588">MDSKKIKKYSYYPIAFLIPFLIVILVFINLRLTPFGNANLLISDTGTQYLSFLTYLRNTLISGKFSFYSFSLSLGDNIFPLMAYYLLSPFNLILFLFPANQITTAIDIIILLKISTIGLTMSYFLKNVYQLKYSNLLFSTIFAMSGFVALYFYDLMWLDALILLPLVTLGIRRIFYQGSSKLYVVSLLMTIVANYYLGYMTCLFSVCYFLYLCYLEKKFPKKTVSKYIVASVLGGLMSAIILIPTLLGMMQTSKQQLKLASFLPTPTFGLSAFSQLGVVGSDYTQRVSHNPSFYMSCVVAILVLLFFFNRNIARRQKTSAGLLLLTLFLSLFIRTFNTIWHMFQQPEGFPFRNVYFFTFLTIILAYEAFQNKNTNKNIFLATILIMAMVTIGYFFAIKNSQLVNVKYLPISLGFIVASGLLLAVYQRSNYYKAFIVLLTCLELAINFNFSLTGASFGDQGPYEKNYRIENKWFKKIQASDSSFYRVDNEKSLINGAFDIKYNNYNDALLFNSRGVSLYSSTLNDQTRQMLNKLGYFSKNSRRIGSLGGTQLTDALLAVKYRLRMSKNDYDLFTNKVLTLGTVADRSILKVTLGSSAFQNQERIWKSLTDKWEDYFLAPKVQSSGSKTLVVKPQATGRLYLLKPKGLTSLKVDNKKIDVSSVSTGDVIDLGKQQQNQSVTINSSKKIPIKKLATLNEQTFAQSVNKLNQQKLNVYKSTSDNMLGTVTIAKKNQGLFLSIPFDKGWHATVDGKEVPLQQVAGNLSYLKLDKGFHQIELQYKVPGLQLGAIVSFISLIIYVAIIIRKKFLS</sequence>